<reference evidence="1 2" key="1">
    <citation type="submission" date="2013-11" db="EMBL/GenBank/DDBJ databases">
        <title>Genome sequencing of Stegodyphus mimosarum.</title>
        <authorList>
            <person name="Bechsgaard J."/>
        </authorList>
    </citation>
    <scope>NUCLEOTIDE SEQUENCE [LARGE SCALE GENOMIC DNA]</scope>
</reference>
<evidence type="ECO:0000313" key="2">
    <source>
        <dbReference type="Proteomes" id="UP000054359"/>
    </source>
</evidence>
<protein>
    <submittedName>
        <fullName evidence="1">Uncharacterized protein</fullName>
    </submittedName>
</protein>
<accession>A0A087UH76</accession>
<feature type="non-terminal residue" evidence="1">
    <location>
        <position position="41"/>
    </location>
</feature>
<name>A0A087UH76_STEMI</name>
<dbReference type="Proteomes" id="UP000054359">
    <property type="component" value="Unassembled WGS sequence"/>
</dbReference>
<proteinExistence type="predicted"/>
<sequence length="41" mass="4902">MYRVFEHSEVVLSDFQCMYVIHEASLQSHVLYCDDPNRLLL</sequence>
<dbReference type="AlphaFoldDB" id="A0A087UH76"/>
<gene>
    <name evidence="1" type="ORF">X975_00377</name>
</gene>
<organism evidence="1 2">
    <name type="scientific">Stegodyphus mimosarum</name>
    <name type="common">African social velvet spider</name>
    <dbReference type="NCBI Taxonomy" id="407821"/>
    <lineage>
        <taxon>Eukaryota</taxon>
        <taxon>Metazoa</taxon>
        <taxon>Ecdysozoa</taxon>
        <taxon>Arthropoda</taxon>
        <taxon>Chelicerata</taxon>
        <taxon>Arachnida</taxon>
        <taxon>Araneae</taxon>
        <taxon>Araneomorphae</taxon>
        <taxon>Entelegynae</taxon>
        <taxon>Eresoidea</taxon>
        <taxon>Eresidae</taxon>
        <taxon>Stegodyphus</taxon>
    </lineage>
</organism>
<evidence type="ECO:0000313" key="1">
    <source>
        <dbReference type="EMBL" id="KFM76715.1"/>
    </source>
</evidence>
<keyword evidence="2" id="KW-1185">Reference proteome</keyword>
<dbReference type="EMBL" id="KK119785">
    <property type="protein sequence ID" value="KFM76715.1"/>
    <property type="molecule type" value="Genomic_DNA"/>
</dbReference>